<evidence type="ECO:0000313" key="1">
    <source>
        <dbReference type="EMBL" id="KAK8509904.1"/>
    </source>
</evidence>
<comment type="caution">
    <text evidence="1">The sequence shown here is derived from an EMBL/GenBank/DDBJ whole genome shotgun (WGS) entry which is preliminary data.</text>
</comment>
<keyword evidence="2" id="KW-1185">Reference proteome</keyword>
<gene>
    <name evidence="1" type="ORF">V6N12_001972</name>
</gene>
<reference evidence="1 2" key="1">
    <citation type="journal article" date="2024" name="G3 (Bethesda)">
        <title>Genome assembly of Hibiscus sabdariffa L. provides insights into metabolisms of medicinal natural products.</title>
        <authorList>
            <person name="Kim T."/>
        </authorList>
    </citation>
    <scope>NUCLEOTIDE SEQUENCE [LARGE SCALE GENOMIC DNA]</scope>
    <source>
        <strain evidence="1">TK-2024</strain>
        <tissue evidence="1">Old leaves</tissue>
    </source>
</reference>
<dbReference type="Proteomes" id="UP001472677">
    <property type="component" value="Unassembled WGS sequence"/>
</dbReference>
<evidence type="ECO:0000313" key="2">
    <source>
        <dbReference type="Proteomes" id="UP001472677"/>
    </source>
</evidence>
<accession>A0ABR2BSL4</accession>
<proteinExistence type="predicted"/>
<protein>
    <submittedName>
        <fullName evidence="1">Uncharacterized protein</fullName>
    </submittedName>
</protein>
<organism evidence="1 2">
    <name type="scientific">Hibiscus sabdariffa</name>
    <name type="common">roselle</name>
    <dbReference type="NCBI Taxonomy" id="183260"/>
    <lineage>
        <taxon>Eukaryota</taxon>
        <taxon>Viridiplantae</taxon>
        <taxon>Streptophyta</taxon>
        <taxon>Embryophyta</taxon>
        <taxon>Tracheophyta</taxon>
        <taxon>Spermatophyta</taxon>
        <taxon>Magnoliopsida</taxon>
        <taxon>eudicotyledons</taxon>
        <taxon>Gunneridae</taxon>
        <taxon>Pentapetalae</taxon>
        <taxon>rosids</taxon>
        <taxon>malvids</taxon>
        <taxon>Malvales</taxon>
        <taxon>Malvaceae</taxon>
        <taxon>Malvoideae</taxon>
        <taxon>Hibiscus</taxon>
    </lineage>
</organism>
<dbReference type="EMBL" id="JBBPBM010000090">
    <property type="protein sequence ID" value="KAK8509904.1"/>
    <property type="molecule type" value="Genomic_DNA"/>
</dbReference>
<name>A0ABR2BSL4_9ROSI</name>
<sequence length="105" mass="11941">MTQPGGHSHLPQYQTFASLSVQPPTSLLIKTRNHWHLFYQRKRFPGAASPLLFLIQFCLVVYGRKLVFDEEFDGSVMAKAFEANSGAEGKALYHMEMYHVAPLLE</sequence>